<gene>
    <name evidence="1" type="ORF">HNP65_001295</name>
</gene>
<reference evidence="1 2" key="1">
    <citation type="submission" date="2020-08" db="EMBL/GenBank/DDBJ databases">
        <title>Genomic Encyclopedia of Type Strains, Phase IV (KMG-IV): sequencing the most valuable type-strain genomes for metagenomic binning, comparative biology and taxonomic classification.</title>
        <authorList>
            <person name="Goeker M."/>
        </authorList>
    </citation>
    <scope>NUCLEOTIDE SEQUENCE [LARGE SCALE GENOMIC DNA]</scope>
    <source>
        <strain evidence="1 2">DSM 13481</strain>
    </source>
</reference>
<dbReference type="RefSeq" id="WP_184619477.1">
    <property type="nucleotide sequence ID" value="NZ_JACHEX010000003.1"/>
</dbReference>
<dbReference type="EMBL" id="JACHEX010000003">
    <property type="protein sequence ID" value="MBB6062843.1"/>
    <property type="molecule type" value="Genomic_DNA"/>
</dbReference>
<dbReference type="Proteomes" id="UP000555828">
    <property type="component" value="Unassembled WGS sequence"/>
</dbReference>
<organism evidence="1 2">
    <name type="scientific">Thermosipho japonicus</name>
    <dbReference type="NCBI Taxonomy" id="90323"/>
    <lineage>
        <taxon>Bacteria</taxon>
        <taxon>Thermotogati</taxon>
        <taxon>Thermotogota</taxon>
        <taxon>Thermotogae</taxon>
        <taxon>Thermotogales</taxon>
        <taxon>Fervidobacteriaceae</taxon>
        <taxon>Thermosipho</taxon>
    </lineage>
</organism>
<name>A0A841GS86_9BACT</name>
<proteinExistence type="predicted"/>
<evidence type="ECO:0000313" key="2">
    <source>
        <dbReference type="Proteomes" id="UP000555828"/>
    </source>
</evidence>
<sequence length="101" mass="12140">MQRLGEVLRELAKKNLFIKNLYVSTLSREYFEDVIGKPFNEHCKVIMFKDGIIYIECDDQLFVTELNFFREKIREKLNDRLGIYVIRKVVIRKKRRAINGL</sequence>
<keyword evidence="2" id="KW-1185">Reference proteome</keyword>
<dbReference type="InterPro" id="IPR007922">
    <property type="entry name" value="DciA-like"/>
</dbReference>
<protein>
    <submittedName>
        <fullName evidence="1">Putative nucleic acid-binding Zn ribbon protein</fullName>
    </submittedName>
</protein>
<dbReference type="AlphaFoldDB" id="A0A841GS86"/>
<dbReference type="Pfam" id="PF05258">
    <property type="entry name" value="DciA"/>
    <property type="match status" value="1"/>
</dbReference>
<evidence type="ECO:0000313" key="1">
    <source>
        <dbReference type="EMBL" id="MBB6062843.1"/>
    </source>
</evidence>
<comment type="caution">
    <text evidence="1">The sequence shown here is derived from an EMBL/GenBank/DDBJ whole genome shotgun (WGS) entry which is preliminary data.</text>
</comment>
<accession>A0A841GS86</accession>